<organism evidence="1">
    <name type="scientific">uncultured Chloroflexia bacterium</name>
    <dbReference type="NCBI Taxonomy" id="1672391"/>
    <lineage>
        <taxon>Bacteria</taxon>
        <taxon>Bacillati</taxon>
        <taxon>Chloroflexota</taxon>
        <taxon>Chloroflexia</taxon>
        <taxon>environmental samples</taxon>
    </lineage>
</organism>
<proteinExistence type="predicted"/>
<accession>A0A6J4LAN6</accession>
<sequence>MARHIPQWLLLTISATLGGLVALGLREGVTSLRTPQSTPTPSAVVEAVVPPLPTPTSSPVVNAAPGSAEAILALVRADLAQQGALLLVSRSERHIALASAALITNDFGVADRELVAARTALDDAFGLVTEDLKQVIDVQRREVGRIRSELHIDPENSDEQLRATQDLLLGLIVPATP</sequence>
<dbReference type="EMBL" id="CADCTR010002027">
    <property type="protein sequence ID" value="CAA9327643.1"/>
    <property type="molecule type" value="Genomic_DNA"/>
</dbReference>
<evidence type="ECO:0000313" key="1">
    <source>
        <dbReference type="EMBL" id="CAA9327643.1"/>
    </source>
</evidence>
<reference evidence="1" key="1">
    <citation type="submission" date="2020-02" db="EMBL/GenBank/DDBJ databases">
        <authorList>
            <person name="Meier V. D."/>
        </authorList>
    </citation>
    <scope>NUCLEOTIDE SEQUENCE</scope>
    <source>
        <strain evidence="1">AVDCRST_MAG93</strain>
    </source>
</reference>
<gene>
    <name evidence="1" type="ORF">AVDCRST_MAG93-6036</name>
</gene>
<name>A0A6J4LAN6_9CHLR</name>
<protein>
    <recommendedName>
        <fullName evidence="2">DUF5667 domain-containing protein</fullName>
    </recommendedName>
</protein>
<dbReference type="AlphaFoldDB" id="A0A6J4LAN6"/>
<evidence type="ECO:0008006" key="2">
    <source>
        <dbReference type="Google" id="ProtNLM"/>
    </source>
</evidence>